<organism evidence="2 3">
    <name type="scientific">Acrobeloides nanus</name>
    <dbReference type="NCBI Taxonomy" id="290746"/>
    <lineage>
        <taxon>Eukaryota</taxon>
        <taxon>Metazoa</taxon>
        <taxon>Ecdysozoa</taxon>
        <taxon>Nematoda</taxon>
        <taxon>Chromadorea</taxon>
        <taxon>Rhabditida</taxon>
        <taxon>Tylenchina</taxon>
        <taxon>Cephalobomorpha</taxon>
        <taxon>Cephaloboidea</taxon>
        <taxon>Cephalobidae</taxon>
        <taxon>Acrobeloides</taxon>
    </lineage>
</organism>
<dbReference type="AlphaFoldDB" id="A0A914E8M4"/>
<accession>A0A914E8M4</accession>
<name>A0A914E8M4_9BILA</name>
<keyword evidence="1" id="KW-0732">Signal</keyword>
<reference evidence="3" key="1">
    <citation type="submission" date="2022-11" db="UniProtKB">
        <authorList>
            <consortium name="WormBaseParasite"/>
        </authorList>
    </citation>
    <scope>IDENTIFICATION</scope>
</reference>
<keyword evidence="2" id="KW-1185">Reference proteome</keyword>
<protein>
    <submittedName>
        <fullName evidence="3">Uncharacterized protein</fullName>
    </submittedName>
</protein>
<evidence type="ECO:0000313" key="2">
    <source>
        <dbReference type="Proteomes" id="UP000887540"/>
    </source>
</evidence>
<evidence type="ECO:0000256" key="1">
    <source>
        <dbReference type="SAM" id="SignalP"/>
    </source>
</evidence>
<dbReference type="WBParaSite" id="ACRNAN_scaffold6148.g10074.t1">
    <property type="protein sequence ID" value="ACRNAN_scaffold6148.g10074.t1"/>
    <property type="gene ID" value="ACRNAN_scaffold6148.g10074"/>
</dbReference>
<evidence type="ECO:0000313" key="3">
    <source>
        <dbReference type="WBParaSite" id="ACRNAN_scaffold6148.g10074.t1"/>
    </source>
</evidence>
<feature type="signal peptide" evidence="1">
    <location>
        <begin position="1"/>
        <end position="19"/>
    </location>
</feature>
<sequence>MHKLICFIILSFLLITSFASPLFSRRENFFGVSLNHQSFKPSKYDKNCFFSPVNCILYKGPYDPRSRKRIDVFLRRVKN</sequence>
<proteinExistence type="predicted"/>
<feature type="chain" id="PRO_5036835359" evidence="1">
    <location>
        <begin position="20"/>
        <end position="79"/>
    </location>
</feature>
<dbReference type="Proteomes" id="UP000887540">
    <property type="component" value="Unplaced"/>
</dbReference>